<name>A0A4P9ZJ03_9FUNG</name>
<evidence type="ECO:0000313" key="1">
    <source>
        <dbReference type="EMBL" id="RKP33177.1"/>
    </source>
</evidence>
<dbReference type="EMBL" id="ML004257">
    <property type="protein sequence ID" value="RKP33177.1"/>
    <property type="molecule type" value="Genomic_DNA"/>
</dbReference>
<dbReference type="SUPFAM" id="SSF56672">
    <property type="entry name" value="DNA/RNA polymerases"/>
    <property type="match status" value="1"/>
</dbReference>
<sequence length="95" mass="10489">MDDQELSGHVIACDGIQPSPDKIMAIKNISIPTTVKDIQSFLSLEYDFMVLHCPSHVHNNTVRLSHLATSQAVDLQDKLLVGHLKAHDLSPTFSI</sequence>
<dbReference type="AlphaFoldDB" id="A0A4P9ZJ03"/>
<keyword evidence="2" id="KW-1185">Reference proteome</keyword>
<dbReference type="InterPro" id="IPR043502">
    <property type="entry name" value="DNA/RNA_pol_sf"/>
</dbReference>
<protein>
    <submittedName>
        <fullName evidence="1">Uncharacterized protein</fullName>
    </submittedName>
</protein>
<accession>A0A4P9ZJ03</accession>
<dbReference type="Proteomes" id="UP000268162">
    <property type="component" value="Unassembled WGS sequence"/>
</dbReference>
<evidence type="ECO:0000313" key="2">
    <source>
        <dbReference type="Proteomes" id="UP000268162"/>
    </source>
</evidence>
<organism evidence="1 2">
    <name type="scientific">Dimargaris cristalligena</name>
    <dbReference type="NCBI Taxonomy" id="215637"/>
    <lineage>
        <taxon>Eukaryota</taxon>
        <taxon>Fungi</taxon>
        <taxon>Fungi incertae sedis</taxon>
        <taxon>Zoopagomycota</taxon>
        <taxon>Kickxellomycotina</taxon>
        <taxon>Dimargaritomycetes</taxon>
        <taxon>Dimargaritales</taxon>
        <taxon>Dimargaritaceae</taxon>
        <taxon>Dimargaris</taxon>
    </lineage>
</organism>
<gene>
    <name evidence="1" type="ORF">BJ085DRAFT_40043</name>
</gene>
<proteinExistence type="predicted"/>
<reference evidence="2" key="1">
    <citation type="journal article" date="2018" name="Nat. Microbiol.">
        <title>Leveraging single-cell genomics to expand the fungal tree of life.</title>
        <authorList>
            <person name="Ahrendt S.R."/>
            <person name="Quandt C.A."/>
            <person name="Ciobanu D."/>
            <person name="Clum A."/>
            <person name="Salamov A."/>
            <person name="Andreopoulos B."/>
            <person name="Cheng J.F."/>
            <person name="Woyke T."/>
            <person name="Pelin A."/>
            <person name="Henrissat B."/>
            <person name="Reynolds N.K."/>
            <person name="Benny G.L."/>
            <person name="Smith M.E."/>
            <person name="James T.Y."/>
            <person name="Grigoriev I.V."/>
        </authorList>
    </citation>
    <scope>NUCLEOTIDE SEQUENCE [LARGE SCALE GENOMIC DNA]</scope>
    <source>
        <strain evidence="2">RSA 468</strain>
    </source>
</reference>